<dbReference type="Pfam" id="PF00271">
    <property type="entry name" value="Helicase_C"/>
    <property type="match status" value="1"/>
</dbReference>
<sequence>MDFINSNQTTAEQARILEDAEDHPLKPGVKHSANYFQLLAERRRLPVSAAHQEFLDVYHRNKFVVFDEAKRGLVACTQPRRLVAKDAATRVAAEIDITLGEEVGYSVHFDEKPSDNSILRYMTDGRLLQEAQRDQTFQAYSCVIINEAHKQTLPTDILIGLLKKAIQVRDNLKVVIISATMNVERFVKYFGQAEAFNVSSKAYPVKIHWLEEPTVDWRCLTLNFVKNICNNMPVLGNKLVALHLYYGLNAAEQRRAIFSSTDPLRKCIVSTNIAETSLTIDRIVYVIDTGIEKKSGYNARADMDTLITATVTQASAKQQAGRAGRTKPGTCIRLYTEKTFLEDFAPYAWPGIKTSPVTTEVLRLMSMDINVVDFDFITLPPMENFLRALYELKAMDLITDHGVINGRGRNAAKFPMDPQWWNAISEGQNLGCGVDIIAITAIASTQNSMFLRPWNVRTAADASRARFACPDSDHVAQLNALHGYVRTKHTAKDMDLDQWCSDAFIDRKVMEEALQIRQQLINIAEEIFDQLLTSGTGDDDLLAIESCLVGQKYKLVVFNAITHVGKTFLETSSAVEAEWLVDLPFFKDDQLSRKLDGDLR</sequence>
<dbReference type="InterPro" id="IPR014001">
    <property type="entry name" value="Helicase_ATP-bd"/>
</dbReference>
<evidence type="ECO:0000313" key="8">
    <source>
        <dbReference type="Proteomes" id="UP000245910"/>
    </source>
</evidence>
<keyword evidence="1" id="KW-0547">Nucleotide-binding</keyword>
<dbReference type="InterPro" id="IPR001650">
    <property type="entry name" value="Helicase_C-like"/>
</dbReference>
<feature type="domain" description="Helicase ATP-binding" evidence="5">
    <location>
        <begin position="70"/>
        <end position="199"/>
    </location>
</feature>
<keyword evidence="8" id="KW-1185">Reference proteome</keyword>
<reference evidence="8" key="1">
    <citation type="submission" date="2014-10" db="EMBL/GenBank/DDBJ databases">
        <authorList>
            <person name="King R."/>
        </authorList>
    </citation>
    <scope>NUCLEOTIDE SEQUENCE [LARGE SCALE GENOMIC DNA]</scope>
    <source>
        <strain evidence="8">A3/5</strain>
    </source>
</reference>
<accession>A0A2L2T5C2</accession>
<dbReference type="PANTHER" id="PTHR18934:SF99">
    <property type="entry name" value="ATP-DEPENDENT RNA HELICASE DHX37-RELATED"/>
    <property type="match status" value="1"/>
</dbReference>
<evidence type="ECO:0000259" key="5">
    <source>
        <dbReference type="PROSITE" id="PS51192"/>
    </source>
</evidence>
<dbReference type="Gene3D" id="3.40.50.300">
    <property type="entry name" value="P-loop containing nucleotide triphosphate hydrolases"/>
    <property type="match status" value="2"/>
</dbReference>
<feature type="domain" description="Helicase C-terminal" evidence="6">
    <location>
        <begin position="202"/>
        <end position="363"/>
    </location>
</feature>
<dbReference type="EMBL" id="LN649232">
    <property type="protein sequence ID" value="CEI40690.1"/>
    <property type="molecule type" value="Genomic_DNA"/>
</dbReference>
<dbReference type="PROSITE" id="PS51194">
    <property type="entry name" value="HELICASE_CTER"/>
    <property type="match status" value="1"/>
</dbReference>
<evidence type="ECO:0000313" key="7">
    <source>
        <dbReference type="EMBL" id="CEI40690.1"/>
    </source>
</evidence>
<proteinExistence type="predicted"/>
<evidence type="ECO:0008006" key="9">
    <source>
        <dbReference type="Google" id="ProtNLM"/>
    </source>
</evidence>
<dbReference type="InterPro" id="IPR007502">
    <property type="entry name" value="Helicase-assoc_dom"/>
</dbReference>
<dbReference type="STRING" id="56646.A0A2L2T5C2"/>
<dbReference type="PANTHER" id="PTHR18934">
    <property type="entry name" value="ATP-DEPENDENT RNA HELICASE"/>
    <property type="match status" value="1"/>
</dbReference>
<protein>
    <recommendedName>
        <fullName evidence="9">Helicase C-terminal domain-containing protein</fullName>
    </recommendedName>
</protein>
<organism evidence="7 8">
    <name type="scientific">Fusarium venenatum</name>
    <dbReference type="NCBI Taxonomy" id="56646"/>
    <lineage>
        <taxon>Eukaryota</taxon>
        <taxon>Fungi</taxon>
        <taxon>Dikarya</taxon>
        <taxon>Ascomycota</taxon>
        <taxon>Pezizomycotina</taxon>
        <taxon>Sordariomycetes</taxon>
        <taxon>Hypocreomycetidae</taxon>
        <taxon>Hypocreales</taxon>
        <taxon>Nectriaceae</taxon>
        <taxon>Fusarium</taxon>
    </lineage>
</organism>
<dbReference type="GO" id="GO:0003723">
    <property type="term" value="F:RNA binding"/>
    <property type="evidence" value="ECO:0007669"/>
    <property type="project" value="TreeGrafter"/>
</dbReference>
<evidence type="ECO:0000256" key="2">
    <source>
        <dbReference type="ARBA" id="ARBA00022801"/>
    </source>
</evidence>
<dbReference type="SMART" id="SM00490">
    <property type="entry name" value="HELICc"/>
    <property type="match status" value="1"/>
</dbReference>
<dbReference type="AlphaFoldDB" id="A0A2L2T5C2"/>
<dbReference type="GO" id="GO:0005524">
    <property type="term" value="F:ATP binding"/>
    <property type="evidence" value="ECO:0007669"/>
    <property type="project" value="UniProtKB-KW"/>
</dbReference>
<dbReference type="CDD" id="cd18791">
    <property type="entry name" value="SF2_C_RHA"/>
    <property type="match status" value="1"/>
</dbReference>
<dbReference type="SMART" id="SM00847">
    <property type="entry name" value="HA2"/>
    <property type="match status" value="1"/>
</dbReference>
<dbReference type="Proteomes" id="UP000245910">
    <property type="component" value="Chromosome IIII"/>
</dbReference>
<dbReference type="GO" id="GO:0004386">
    <property type="term" value="F:helicase activity"/>
    <property type="evidence" value="ECO:0007669"/>
    <property type="project" value="UniProtKB-KW"/>
</dbReference>
<evidence type="ECO:0000256" key="3">
    <source>
        <dbReference type="ARBA" id="ARBA00022806"/>
    </source>
</evidence>
<dbReference type="GO" id="GO:0016787">
    <property type="term" value="F:hydrolase activity"/>
    <property type="evidence" value="ECO:0007669"/>
    <property type="project" value="UniProtKB-KW"/>
</dbReference>
<dbReference type="InterPro" id="IPR027417">
    <property type="entry name" value="P-loop_NTPase"/>
</dbReference>
<evidence type="ECO:0000256" key="4">
    <source>
        <dbReference type="ARBA" id="ARBA00022840"/>
    </source>
</evidence>
<evidence type="ECO:0000259" key="6">
    <source>
        <dbReference type="PROSITE" id="PS51194"/>
    </source>
</evidence>
<keyword evidence="2" id="KW-0378">Hydrolase</keyword>
<name>A0A2L2T5C2_9HYPO</name>
<evidence type="ECO:0000256" key="1">
    <source>
        <dbReference type="ARBA" id="ARBA00022741"/>
    </source>
</evidence>
<dbReference type="PROSITE" id="PS51192">
    <property type="entry name" value="HELICASE_ATP_BIND_1"/>
    <property type="match status" value="1"/>
</dbReference>
<keyword evidence="4" id="KW-0067">ATP-binding</keyword>
<dbReference type="Gene3D" id="1.20.120.1080">
    <property type="match status" value="1"/>
</dbReference>
<keyword evidence="3" id="KW-0347">Helicase</keyword>
<dbReference type="SUPFAM" id="SSF52540">
    <property type="entry name" value="P-loop containing nucleoside triphosphate hydrolases"/>
    <property type="match status" value="1"/>
</dbReference>